<dbReference type="OrthoDB" id="1297652at2"/>
<evidence type="ECO:0000256" key="1">
    <source>
        <dbReference type="SAM" id="SignalP"/>
    </source>
</evidence>
<dbReference type="EMBL" id="SNWP01000010">
    <property type="protein sequence ID" value="TDO29237.1"/>
    <property type="molecule type" value="Genomic_DNA"/>
</dbReference>
<evidence type="ECO:0000313" key="3">
    <source>
        <dbReference type="Proteomes" id="UP000295741"/>
    </source>
</evidence>
<organism evidence="2 3">
    <name type="scientific">Sediminibacterium goheungense</name>
    <dbReference type="NCBI Taxonomy" id="1086393"/>
    <lineage>
        <taxon>Bacteria</taxon>
        <taxon>Pseudomonadati</taxon>
        <taxon>Bacteroidota</taxon>
        <taxon>Chitinophagia</taxon>
        <taxon>Chitinophagales</taxon>
        <taxon>Chitinophagaceae</taxon>
        <taxon>Sediminibacterium</taxon>
    </lineage>
</organism>
<accession>A0A4R6J2T7</accession>
<keyword evidence="1" id="KW-0732">Signal</keyword>
<reference evidence="2 3" key="1">
    <citation type="submission" date="2019-03" db="EMBL/GenBank/DDBJ databases">
        <title>Genomic Encyclopedia of Archaeal and Bacterial Type Strains, Phase II (KMG-II): from individual species to whole genera.</title>
        <authorList>
            <person name="Goeker M."/>
        </authorList>
    </citation>
    <scope>NUCLEOTIDE SEQUENCE [LARGE SCALE GENOMIC DNA]</scope>
    <source>
        <strain evidence="2 3">DSM 28323</strain>
    </source>
</reference>
<dbReference type="SUPFAM" id="SSF117074">
    <property type="entry name" value="Hypothetical protein PA1324"/>
    <property type="match status" value="1"/>
</dbReference>
<evidence type="ECO:0008006" key="4">
    <source>
        <dbReference type="Google" id="ProtNLM"/>
    </source>
</evidence>
<dbReference type="Proteomes" id="UP000295741">
    <property type="component" value="Unassembled WGS sequence"/>
</dbReference>
<dbReference type="InterPro" id="IPR021457">
    <property type="entry name" value="DUF3108"/>
</dbReference>
<feature type="signal peptide" evidence="1">
    <location>
        <begin position="1"/>
        <end position="27"/>
    </location>
</feature>
<dbReference type="AlphaFoldDB" id="A0A4R6J2T7"/>
<sequence length="437" mass="49483">MKKRYTALKYCMAFVFSLLLTAGYAQNTVKIDGQSFNRKWIKKGITEMTCFSRSGNQLVPFGAFNINTTEASDRLAIVTTLTMTNSDQVWIDTSISEANTMLPVYRSSYTPDRRMVLHFGKEVNGYYYDRKRNQETRIKEPITGSILESYAYPYLLAALPLTSGYKAALLVYDYKTDAKTHINKVLIEEVKSSSYKSDFTGEHAVWCVTVQEPATNDQYTYYIDKETRRLWKIEVRSKNQYVLMLNKEAEESTIAAKFDKEQALAMIQSGKSVIEGQAFARDNENEGILGGKAIFNINKKQYAAKGIAVLLIPYTAYYKEWVTRNESLRKKGVSIPLSKEAAACIKVATVYDDKGSFEFVNLQPGEYLLYTEFGYIHTSNRTEVVGYTDTYINGMFQGTSANTETYKVKGGASASIKKIITIKKEGERVSVKLKKTL</sequence>
<dbReference type="Pfam" id="PF11306">
    <property type="entry name" value="DUF3108"/>
    <property type="match status" value="1"/>
</dbReference>
<name>A0A4R6J2T7_9BACT</name>
<evidence type="ECO:0000313" key="2">
    <source>
        <dbReference type="EMBL" id="TDO29237.1"/>
    </source>
</evidence>
<keyword evidence="3" id="KW-1185">Reference proteome</keyword>
<comment type="caution">
    <text evidence="2">The sequence shown here is derived from an EMBL/GenBank/DDBJ whole genome shotgun (WGS) entry which is preliminary data.</text>
</comment>
<protein>
    <recommendedName>
        <fullName evidence="4">Carboxypeptidase family protein</fullName>
    </recommendedName>
</protein>
<proteinExistence type="predicted"/>
<feature type="chain" id="PRO_5020890392" description="Carboxypeptidase family protein" evidence="1">
    <location>
        <begin position="28"/>
        <end position="437"/>
    </location>
</feature>
<gene>
    <name evidence="2" type="ORF">BC659_1320</name>
</gene>
<dbReference type="RefSeq" id="WP_133473839.1">
    <property type="nucleotide sequence ID" value="NZ_SNWP01000010.1"/>
</dbReference>